<dbReference type="FunFam" id="1.20.58.60:FF:000115">
    <property type="entry name" value="nesprin-2 isoform X2"/>
    <property type="match status" value="1"/>
</dbReference>
<evidence type="ECO:0000256" key="8">
    <source>
        <dbReference type="ARBA" id="ARBA00022989"/>
    </source>
</evidence>
<feature type="coiled-coil region" evidence="16">
    <location>
        <begin position="5510"/>
        <end position="5537"/>
    </location>
</feature>
<dbReference type="InterPro" id="IPR056887">
    <property type="entry name" value="SYNE1/2_dom"/>
</dbReference>
<dbReference type="Pfam" id="PF25803">
    <property type="entry name" value="Spectrin_SYNE1_2"/>
    <property type="match status" value="1"/>
</dbReference>
<sequence>MVNELFEDIKDGVMLLALLEVLSGQKLPCEQGRQMKRIHWLSNIGTALKFLEGRRIKLVNINSTDIVDGKPSIVLGLMWTIILYFQIEELTSNLHLLQSLSSSTSSLDSSETASPPVKRKVITKFQGNAKKALLKWVQHTAAKQLGIEVNDFGKSWRSGVAFHSVIYAIRPDLVDMDKVRMKTNRENLEDAFTVAENELGIPRLLDPEDVDVDKPDEKSIMTYVAQFLKHYPDPHNTETGGQGEEKEDRRMLREVKAWLEQYERDLSRAQVSEGSLQEKYQLFKSFRVQYEMKKKQIEALIQPVQREGKLSVDQALVKQAWEKATARLLEWHIQLDKSLPGPLGAIGAWLHRAEEALREEITVQQAHEETANIIHRKLEQHKEVLKGLEGQKQTFLQIHRAGSVKGVLIPAEQLEDMAQRFHFVSSTAQIHLIKLEFWELKYRLLAFLMLAESMLKSWIIKYGRRESVELLLQNYISFIEGNQFFERYEVTYQTLKQTAEVYVKSDGSAEEAEGLSKFLNDTAAQWRNLSVEVRSVRSMLEEVISNWDKYSSTVAGLQAWLEDAEKMLNQPENAQREFFRNLPHWIQQHTAMNDSGNFLIETSDETVSRDLKQQLLLLNGRWRELFVKVKQYVRADEVDKIRKEYQDGISALKAFLDTANEKMTAPVDVSFLNVRTFVQEVEDIKQKVPVMEAQYKSVTRNAQVLNKDTPQEEASEMFATMTGIKEQLSKIREIYLPLLRESQSLLSPLEETEKQITSFYESLEKASIITAGRDTEAEAPGDFRQQCQELLVCQENCKKSLAVIGKNSQSFQRVLVSSKTLQHFDCSMLQKRIDDLKVHLQTMIKEAGEWRKHIEANSSLMKRFEESRIELEKVLNIAQTFLKEKGNPEEVLKKHTEFFGQLDQRVLNAFLKACDELTDILPEQEQQSMQETVKKLHKQWKDIQAEAPYHLLHLKIEVEENRLQGTLEECTAELVRENKALSAVCSEQLIKEHRAFFGDRRHQQLCEKRLQLIDELCQKLPEKDPACKTVESCKKALTDVKSQIDSTYQKLQQHPDKFSELAAWLSAKESQLSLLKNRANDPSKYGQVKSTIEEVREDAEKKEGSLSWLKSRLSTLIEVSSENEAKRQEGALTKLSSDFKGLLASLAETEKVVSTVGDCVQFKEEVKRTLEELVQGQKEAQAEADKILDSESVQEAQQLLLIHQQQLKRLRARSSDVQQQIARGQQLQAEEGLASSLQPDLQNLESALTKMEQSMETQEKSLQTTLSEWQQFDTEKEAVVEFLKRAGSNLERDLTFSSLESLSAELEQTKELIQVNEIQVAQADVLVKKSTEIKLGPKNKTLLQQQATSIKEQVNKVENSLKKDVKQMEMVNNKWKQFGNDFEALSCWISEKEKELDDVNSSSLPLELQISKVKALGKELEEKMKAIRSLEEESQALGQFVSSGEAARIKARLTQISRHWDELKEHTQHLERVLQENASHQHKFQDSLKQAQQTLANLEEKLACPISSCSSVTETYKVLQEHMDVIQAVEQLKSTLASLSAGARKVSDRGPAEQEVVFLQQRYEKGLQKAKDKQTELENLLALWQKYEKEESTFVSWLERCETAANSQAQYISADRAKLQSEVQNLQDLQTEVSSHESIYKSLMKLATCLFPTASESKVKGITQDLDQLDKRWCSLSQVIPQRISLLQSQVNQLQQFDESLLQCSYWIEQFLSGLQSTSEVNTTDLQPAFREIKEKSAMIQKQAAEKQSLQDQVGSLCSACIIDDHHPLQVRKEDCFQLFREAEQVVERRKEVLKDLEAFLQTRKAAMSVLHRLKQTVESASNWDKGKAESLQQDLKDIIPDIHKLETLSVNLDGALSKAQYHIREDSAEHRTSCRALADLLGAELEMVQNLLGTKQSEAEAIGALWNSFKERKEQLLKSIEDIEEKADKVELKEPTLVALQQRLRVFNQLEDEFNSHQHEMQWLMDKAKQLAQKDTELAAEADKEIGLLEVTWEDTKTLISENQENCCVLVDLMREYQSKKSTIIKIIESAENVAEIKSALKDQEDIRRTLSRVSERIDDNIERLSVSLALWEDVLNISDEIDLWSNSSISELSENLSNLSNSQRMESRLVEFQSEVESKEQKLKTLNVKVSELKQITKSQEPPTELQVIEADLRKKINHAQEMSEVARGTLRDFRSQKQQLESFISQMTSWLSNVEQSLTSSSHSTDPEDLRKVKEIQKELQKQQSSIDSTRENLNSLCRKYPSSELEKLGCTVTELMKKYEAVNQLASKTLSNLHNNLEQHFNDLVQKFHGWLSDIKDTVRECSDRSGDLSIMEEKLQKLKEALSCVDEGEKRLTLVCEDGEKLLMHLPKPNAGHIQQQLSASQQEWDSFMEQCRQNQQAQEESVAELTGFDSQLKRLSSWVQQMEERLNTELLGETKQHIPEKKAAVERVEEFHEELLRERDSFEQLCQKSQGLSESGCGDGREVRTTSQLQSSYQNLVKAVKERLRVCQVALQEHLAFEETQQSTWAWLKEVQDRLAVIDSITGSKESLEKRLVHVQEILLMKGEGEVKLNMAIGKGEQTMKSSNEEGQKEILSQLQTLKDVWANVIMASMSCHSRLEWTVAQWNSYLESESQLQQWLESVEQEVGAPMQQQPGLKEKACLLDRNRAILADVENHSAAFSRLADKAGELLEKTGDTSFRVDVQAEMRAQFGDITAVVKGKVKTLEDIVDSHRFYHEAVREFTDWLHSAKEELQRWSDMSGDSTSVQRKLTRIQGKVKTLEDIVDSHRFYHEAVREFTDWLHSAKEELQRWSDMSGDSTSVQRKLTRIQELIDSRQNGRQRLNRVQEFAAVVKEHTAGIGCELIDMEVEALQSDWEQWERSTKQTQGSLESTLSQMASSEQEFTAQASQLEQGLQEFSSHLKEWGQKLNQVEECKNTNEEVVEGWKIAKETLDALMKAEHMSDSLKTQLNDLCRFSRDLSSHSEKVSALIKEYNSLCLQASKERQNKEKLLEQRFRSSLREFQQWLVSAKITTAKCFDVPQNINEASTSLLKIQEFLSDREQGQSKVNAVFFNGELLSSILPKVETIQAKVTSAREDWKNLLSSLHQRETALQNLLSQMKDFETSAEPLQEWLNGTETAVQESSARLHNLQAKKQEQHKLQSVLEEIACQELQLNRLKEKAHQLWEGQAAGKSFMHRVSQLSAQYLALSNLTKEKASRIERIVSEHQLFSQGLKELQDWVADANHMLASYCSPTADKNVLDSRMSKLEALLAARHEKEIQLKMLLTRGESVQRNTSPEGVPFLRKQIQDLKDSWDSLLSASIQCKSQLEGALSQWTSYQEDVRQFVSWMDRVDKNLNISEKQYSEMRDKTANLGKAKLLHEEVLSHNSLLETIAMKGSSMAEHYETQLEIQDLQERYSAVKDKAKGSMVKAEELVLAHQEYQRGLHMFEDWLEQEQERLGCCSQMEGDVETLENTLLELQDLQVRCTEGQALLDTVLSSREQVIPWGAPQIEDRALETVEQDWQVYQARLAESRAQLNTTLTKLRQMEQKFQHLDAWLRNMESKGNIRSDRRSDRDTKEAQLQMMKSWHEETLVYKDEVEGVSALAQQVLEETHISSRVSSRATQLTARYQALLLHLLETMKQLEEEIRSIEEAMTVFSSYTDWLSAAQKNFKNIAVSINVVDRVAMENKMKKLELLQSDIEVGHRFLKAYLEEAESQQLRQEVDTQLSQLDELIGAARVEYSTLEKSMHLSKEFLDKYKGQAQWLMETQTLLHTPVEPKTELYEKKAQLAKYKTIQQTVLSHESSVKSVIEKGRALLDIIRDPSVSNNMNKLQSEYHKLCNIAVTHVQNLVTRVKEHEAYNSDLQEVEKWLLQMSSRLVTSDSMQSCNLEMATQQLARHKASTHLEDYNEMLEFIMKWSEKAKALVESHIVWSSASQLHDQLRTYQAVLQESGEIHSDLEAMSEKIEYLSEVYHTQGMSQQVSELSRQTEELQQQLRSRFQSLQDAAKDMERFESEVKALHAALEQAQATLTSPELARLSLREQLSHRQRLLTEMETFKQKVEAVQACQSALRIPEEVVTNLAICQTALRLQEEASRLQHTTIQQCNILQEALVQYEQYEQEVKHLQRLIEEAHRVIQDRPVSTSNIKELQAQISHHEALAQKIKGYQEQIASLNSKCKMLTMKAKHATMLLTVTEVEGLSEGLDEFDAELLPTHSPAHPSVVMMTAGRCHTLLSPVTEESGEEGTNSEISSPPTCRSPSPVPNTDASVNQDIAYYQALSAEQLQTAAAEIQPSTSPAQELCEPGLESAAVAKLDDLQRSWETLKNVISEKQRTLYEALERQQKFQDSLQSISTKMESIETNLNGALEADKTPESQMAAHQALMDEILMLQDEINELQTSFAEELVSDTLDTDTADQLAMQSTLIVLAERMATIRMKASGKRQLLEEKLNDQLEEQHREQALQRYHSEADELDHWLLSTKATLKTALQPAEEHMHMEEQLNDCQNMLLEIELKVVSLSELSVHSETLLMEGKVHTREEAEQLAHKLRTLKGSLLELQRMLQDKQINIHMLLEIELKVVSLSELSVHSETLLMEGKVHTREEAEQLAHKLRTLKGSLLELQRMLQDKQINIQGTLQEKEDSEPSSALCQSPSIQEWLAQARTTRSQRHQDSLQRQRELEEQLAEQKKLLQSVASRGEELLSQQTATKSVSDSVPRELNLEGEKLAAQEQMRQKWESLNKEFITKQQLLQNTLQQDHSQPVYSRPSRVSSTVPLFKGELPLQDKSSVRTLFSGFNQAFEDVSSKAGGVEKKGLDLEQRLYSAVCASSSWLDGVENSLFAGPVLLAEDAETQLCNQEVLGKDIREVTEDVNKNRDLFLQAAQQCRENQDVIDETLCCLQERLGALDSVAELKMLFTALADSKYLILHKLAEAMERPAAKQMEAILESEESLKEFEQKINELKSHGQELQPGQPAIQELMKLQDTYEELVLTVGSRRSGLNQSLALKGQYERALQDLADLVDTAQDKTAADQKIIASSKEEVQNLLDKHKEFFQGLESHMILTETFFRKICSFALPRECQSHDEIMAQAAAVLKQAHKRGVELEYILETWTRLEEDYQSLYRQLEAVESSIPSVGLVEETEERLTERIALYQRLKASLTEHQHQLYQVLDDGKRLLMSVCCSDLENQLTQLGEHWLNNTTRVNKELQRLDTILEHWTRYQNESAELGQWLQTALDRLEFWSTQSVTVPQELETVRDHLNAFLEFSKEVDAKSSLKSSVLSTGNQLLHLKKVDTAGLRSGLAQTDNQWAELLTRIPVVQEKLHQLQMEKLPSRHAITELMSWITLMENIIEEDEERIKGVVGSQGIQEYLQKYKGFKIDVNCKQLTVDFVNQSVLQISSQDVESKRSDKTDFAERLGAMNRRWQILQSLITEKELENTYDGWTEDLAHLSLLKESLSSYISVDDLSVLQERIELLQRQWEELFHQLSLRRQQVSEKLNEWGVFNEKNKELCEWLTQMEGKVSQNGDISIEEMIEKLRKDYQEEISVAQENKVQLQQMGERLAMASHESKAAEIEYKLSKVNDRWQHLLDLIGARVKKLKETLVAVQQLDKNMSNLRSWLAHIETELSKPIVYETSDSSEIQRKLKEQQDLQRDIEKHSTGVASVLNLCEVLLHDCDACATDTECDSIQQATRSLDRRWRNICAMSMERRLKIEETWRLWQKFLDDFSRFEDWLKTSERTAAIPNSAGVLYTVAKEELKKFEAFQRQVHESLTQLELINKQYRRLARENRTDSSCRLKQMVHDGNQRWDNLQRRVASILRRLKHFICQREEFETARDSILVWLTEMDLQLTNIEHFSECDVQAKIKQLRAFQQEISLNSGKIEQIFHQGELLIEKSEPLDAAVIEEELEELQRYCQEVFSRVERYYKKLIRLPLTDDEHDVSDQELDLEDVVELSSLNWNDKSADSVLSPHPSSSRSTSMALPVQAERSGRDTPASVDSIPLEWDHDYDLSRGLETMSGVQRALASDDDEDAQEDDKEFYLRGAAAVTDVVIPESPEAYVKLTENTLRSTSGEPGSLETHIWQLDKAMDTSHFHLQQTENVIRSRTPTGPELDSAYNGYMRLLSECRGNIDTVKRVGYELKEEEDKLSGLIDLNSTETQSSGVIERWELIQAQALSKELRMKQNLQQWQQFNSDLDNIWVWLGETEEELEQLRRLDLSTDIHTIELRIKKLKELQKAVDKRKAIVLSINLCSAEFVQSETAEAQELRARLGQMNKRWDRVGSLIEDWRSSLQDALMQCHDFHEMSHGLLLWLENIDRRRNEIVPIDSKLDSDTLHDHHKTLMQIRRELLESQLKVASLQDMSSQLLVNTQGTDCLEAKEKVHVIGNRLKLLLKEVTRDLRQLERTLAITSSQLDLSSWSSADELDTSGSLSPISGRSSPSRRRSVTYNPAFLTCLNVGGSLRAVLHLIKKSGADSLLRFWNSPEITPVSIATSQALSLNQKRSHRRGGSGSSHSEVQRTQRSQSFFLRVLRAALPLQLLLLLLIGLACLVPMTEEDYSCTLSNNFARSFHPMLRYTNGPPPI</sequence>
<keyword evidence="14" id="KW-0539">Nucleus</keyword>
<dbReference type="SMART" id="SM00033">
    <property type="entry name" value="CH"/>
    <property type="match status" value="2"/>
</dbReference>
<dbReference type="InterPro" id="IPR001715">
    <property type="entry name" value="CH_dom"/>
</dbReference>
<keyword evidence="4" id="KW-0963">Cytoplasm</keyword>
<dbReference type="FunFam" id="1.20.58.60:FF:000386">
    <property type="entry name" value="Spectrin repeat containing, nuclear envelope 1a"/>
    <property type="match status" value="1"/>
</dbReference>
<feature type="coiled-coil region" evidence="16">
    <location>
        <begin position="4094"/>
        <end position="4169"/>
    </location>
</feature>
<reference evidence="20 21" key="1">
    <citation type="submission" date="2019-01" db="EMBL/GenBank/DDBJ databases">
        <title>Draft Genome and Complete Hox-Cluster Characterization of the Sterlet Sturgeon (Acipenser ruthenus).</title>
        <authorList>
            <person name="Wei Q."/>
        </authorList>
    </citation>
    <scope>NUCLEOTIDE SEQUENCE [LARGE SCALE GENOMIC DNA]</scope>
    <source>
        <strain evidence="20">WHYD16114868_AA</strain>
        <tissue evidence="20">Blood</tissue>
    </source>
</reference>
<feature type="coiled-coil region" evidence="16">
    <location>
        <begin position="3960"/>
        <end position="4015"/>
    </location>
</feature>
<dbReference type="InterPro" id="IPR047291">
    <property type="entry name" value="CH_SYNE1_rpt2"/>
</dbReference>
<feature type="coiled-coil region" evidence="16">
    <location>
        <begin position="4587"/>
        <end position="4621"/>
    </location>
</feature>
<feature type="coiled-coil region" evidence="16">
    <location>
        <begin position="3611"/>
        <end position="3638"/>
    </location>
</feature>
<proteinExistence type="inferred from homology"/>
<evidence type="ECO:0000256" key="12">
    <source>
        <dbReference type="ARBA" id="ARBA00023203"/>
    </source>
</evidence>
<evidence type="ECO:0000256" key="15">
    <source>
        <dbReference type="PROSITE-ProRule" id="PRU00385"/>
    </source>
</evidence>
<evidence type="ECO:0000256" key="11">
    <source>
        <dbReference type="ARBA" id="ARBA00023157"/>
    </source>
</evidence>
<dbReference type="Pfam" id="PF10541">
    <property type="entry name" value="KASH"/>
    <property type="match status" value="1"/>
</dbReference>
<evidence type="ECO:0000256" key="10">
    <source>
        <dbReference type="ARBA" id="ARBA00023136"/>
    </source>
</evidence>
<evidence type="ECO:0000256" key="3">
    <source>
        <dbReference type="ARBA" id="ARBA00008619"/>
    </source>
</evidence>
<feature type="coiled-coil region" evidence="16">
    <location>
        <begin position="1163"/>
        <end position="1261"/>
    </location>
</feature>
<evidence type="ECO:0000256" key="4">
    <source>
        <dbReference type="ARBA" id="ARBA00022490"/>
    </source>
</evidence>
<feature type="compositionally biased region" description="Low complexity" evidence="17">
    <location>
        <begin position="5944"/>
        <end position="5958"/>
    </location>
</feature>
<evidence type="ECO:0000256" key="1">
    <source>
        <dbReference type="ARBA" id="ARBA00004245"/>
    </source>
</evidence>
<feature type="coiled-coil region" evidence="16">
    <location>
        <begin position="1560"/>
        <end position="1590"/>
    </location>
</feature>
<feature type="coiled-coil region" evidence="16">
    <location>
        <begin position="1463"/>
        <end position="1501"/>
    </location>
</feature>
<evidence type="ECO:0000256" key="6">
    <source>
        <dbReference type="ARBA" id="ARBA00022692"/>
    </source>
</evidence>
<name>A0A444UG13_ACIRT</name>
<feature type="coiled-coil region" evidence="16">
    <location>
        <begin position="6364"/>
        <end position="6391"/>
    </location>
</feature>
<keyword evidence="8" id="KW-1133">Transmembrane helix</keyword>
<evidence type="ECO:0000256" key="5">
    <source>
        <dbReference type="ARBA" id="ARBA00022553"/>
    </source>
</evidence>
<evidence type="ECO:0000256" key="13">
    <source>
        <dbReference type="ARBA" id="ARBA00023212"/>
    </source>
</evidence>
<dbReference type="FunFam" id="1.20.58.60:FF:000137">
    <property type="entry name" value="nesprin-1 isoform X2"/>
    <property type="match status" value="1"/>
</dbReference>
<feature type="coiled-coil region" evidence="16">
    <location>
        <begin position="2216"/>
        <end position="2243"/>
    </location>
</feature>
<keyword evidence="10 15" id="KW-0472">Membrane</keyword>
<gene>
    <name evidence="20" type="ORF">EOD39_4965</name>
</gene>
<dbReference type="InterPro" id="IPR036872">
    <property type="entry name" value="CH_dom_sf"/>
</dbReference>
<dbReference type="Pfam" id="PF25034">
    <property type="entry name" value="Spectrin_SYNE1"/>
    <property type="match status" value="1"/>
</dbReference>
<keyword evidence="7" id="KW-0677">Repeat</keyword>
<evidence type="ECO:0000313" key="20">
    <source>
        <dbReference type="EMBL" id="RXM34120.1"/>
    </source>
</evidence>
<evidence type="ECO:0000256" key="14">
    <source>
        <dbReference type="ARBA" id="ARBA00023242"/>
    </source>
</evidence>
<dbReference type="SMART" id="SM00150">
    <property type="entry name" value="SPEC"/>
    <property type="match status" value="30"/>
</dbReference>
<dbReference type="SMART" id="SM01249">
    <property type="entry name" value="KASH"/>
    <property type="match status" value="1"/>
</dbReference>
<dbReference type="Pfam" id="PF25035">
    <property type="entry name" value="SYNE1"/>
    <property type="match status" value="1"/>
</dbReference>
<dbReference type="CDD" id="cd21243">
    <property type="entry name" value="CH_SYNE1_rpt2"/>
    <property type="match status" value="1"/>
</dbReference>
<keyword evidence="11" id="KW-1015">Disulfide bond</keyword>
<feature type="coiled-coil region" evidence="16">
    <location>
        <begin position="1907"/>
        <end position="1934"/>
    </location>
</feature>
<keyword evidence="5" id="KW-0597">Phosphoprotein</keyword>
<dbReference type="InterPro" id="IPR057932">
    <property type="entry name" value="Spectrin_SYNE1_3"/>
</dbReference>
<dbReference type="InterPro" id="IPR001589">
    <property type="entry name" value="Actinin_actin-bd_CS"/>
</dbReference>
<organism evidence="20 21">
    <name type="scientific">Acipenser ruthenus</name>
    <name type="common">Sterlet sturgeon</name>
    <dbReference type="NCBI Taxonomy" id="7906"/>
    <lineage>
        <taxon>Eukaryota</taxon>
        <taxon>Metazoa</taxon>
        <taxon>Chordata</taxon>
        <taxon>Craniata</taxon>
        <taxon>Vertebrata</taxon>
        <taxon>Euteleostomi</taxon>
        <taxon>Actinopterygii</taxon>
        <taxon>Chondrostei</taxon>
        <taxon>Acipenseriformes</taxon>
        <taxon>Acipenseridae</taxon>
        <taxon>Acipenser</taxon>
    </lineage>
</organism>
<dbReference type="FunFam" id="1.20.58.60:FF:000041">
    <property type="entry name" value="Nesprin-1 isoform 1"/>
    <property type="match status" value="1"/>
</dbReference>
<dbReference type="CDD" id="cd00176">
    <property type="entry name" value="SPEC"/>
    <property type="match status" value="10"/>
</dbReference>
<dbReference type="SUPFAM" id="SSF46966">
    <property type="entry name" value="Spectrin repeat"/>
    <property type="match status" value="35"/>
</dbReference>
<dbReference type="PANTHER" id="PTHR14514">
    <property type="entry name" value="PKA ANCHORING PROTEIN"/>
    <property type="match status" value="1"/>
</dbReference>
<comment type="similarity">
    <text evidence="3">Belongs to the nesprin family.</text>
</comment>
<feature type="coiled-coil region" evidence="16">
    <location>
        <begin position="3117"/>
        <end position="3164"/>
    </location>
</feature>
<dbReference type="Proteomes" id="UP000289886">
    <property type="component" value="Unassembled WGS sequence"/>
</dbReference>
<dbReference type="FunFam" id="1.20.58.60:FF:000139">
    <property type="entry name" value="nesprin-1 isoform X1"/>
    <property type="match status" value="1"/>
</dbReference>
<dbReference type="FunFam" id="1.20.58.60:FF:000231">
    <property type="entry name" value="Spectrin repeat containing, nuclear envelope 1a"/>
    <property type="match status" value="1"/>
</dbReference>
<dbReference type="FunFam" id="1.20.58.60:FF:000112">
    <property type="entry name" value="nesprin-1 isoform X4"/>
    <property type="match status" value="1"/>
</dbReference>
<dbReference type="FunFam" id="1.10.418.10:FF:000033">
    <property type="entry name" value="nesprin-1 isoform X1"/>
    <property type="match status" value="1"/>
</dbReference>
<feature type="region of interest" description="Disordered" evidence="17">
    <location>
        <begin position="6401"/>
        <end position="6422"/>
    </location>
</feature>
<feature type="compositionally biased region" description="Polar residues" evidence="17">
    <location>
        <begin position="4238"/>
        <end position="4252"/>
    </location>
</feature>
<feature type="region of interest" description="Disordered" evidence="17">
    <location>
        <begin position="4221"/>
        <end position="4252"/>
    </location>
</feature>
<keyword evidence="6 15" id="KW-0812">Transmembrane</keyword>
<evidence type="ECO:0000256" key="16">
    <source>
        <dbReference type="SAM" id="Coils"/>
    </source>
</evidence>
<keyword evidence="13" id="KW-0206">Cytoskeleton</keyword>
<dbReference type="FunFam" id="1.20.58.60:FF:000126">
    <property type="entry name" value="Spectrin repeat containing, nuclear envelope 1a"/>
    <property type="match status" value="1"/>
</dbReference>
<dbReference type="Gene3D" id="1.10.418.10">
    <property type="entry name" value="Calponin-like domain"/>
    <property type="match status" value="2"/>
</dbReference>
<feature type="coiled-coil region" evidence="16">
    <location>
        <begin position="4919"/>
        <end position="4946"/>
    </location>
</feature>
<dbReference type="InterPro" id="IPR012315">
    <property type="entry name" value="KASH"/>
</dbReference>
<dbReference type="PROSITE" id="PS00020">
    <property type="entry name" value="ACTININ_2"/>
    <property type="match status" value="1"/>
</dbReference>
<evidence type="ECO:0000256" key="2">
    <source>
        <dbReference type="ARBA" id="ARBA00004605"/>
    </source>
</evidence>
<evidence type="ECO:0000256" key="9">
    <source>
        <dbReference type="ARBA" id="ARBA00023054"/>
    </source>
</evidence>
<feature type="coiled-coil region" evidence="16">
    <location>
        <begin position="1299"/>
        <end position="1360"/>
    </location>
</feature>
<dbReference type="GO" id="GO:0003779">
    <property type="term" value="F:actin binding"/>
    <property type="evidence" value="ECO:0007669"/>
    <property type="project" value="UniProtKB-KW"/>
</dbReference>
<dbReference type="FunFam" id="1.20.58.60:FF:000181">
    <property type="entry name" value="Spectrin repeat containing, nuclear envelope 1a"/>
    <property type="match status" value="1"/>
</dbReference>
<dbReference type="InterPro" id="IPR057057">
    <property type="entry name" value="Spectrin_SYNE1"/>
</dbReference>
<feature type="domain" description="Calponin-homology (CH)" evidence="18">
    <location>
        <begin position="127"/>
        <end position="232"/>
    </location>
</feature>
<dbReference type="FunFam" id="1.20.58.60:FF:000073">
    <property type="entry name" value="Nesprin-1 isoform 1"/>
    <property type="match status" value="1"/>
</dbReference>
<keyword evidence="9 16" id="KW-0175">Coiled coil</keyword>
<dbReference type="Pfam" id="PF00307">
    <property type="entry name" value="CH"/>
    <property type="match status" value="2"/>
</dbReference>
<dbReference type="GO" id="GO:0005640">
    <property type="term" value="C:nuclear outer membrane"/>
    <property type="evidence" value="ECO:0007669"/>
    <property type="project" value="UniProtKB-SubCell"/>
</dbReference>
<dbReference type="InterPro" id="IPR018159">
    <property type="entry name" value="Spectrin/alpha-actinin"/>
</dbReference>
<evidence type="ECO:0000259" key="19">
    <source>
        <dbReference type="PROSITE" id="PS51049"/>
    </source>
</evidence>
<dbReference type="FunFam" id="1.20.58.60:FF:000182">
    <property type="entry name" value="Spectrin repeat containing, nuclear envelope 1a"/>
    <property type="match status" value="1"/>
</dbReference>
<dbReference type="Gene3D" id="1.20.58.60">
    <property type="match status" value="23"/>
</dbReference>
<evidence type="ECO:0000256" key="17">
    <source>
        <dbReference type="SAM" id="MobiDB-lite"/>
    </source>
</evidence>
<comment type="subcellular location">
    <subcellularLocation>
        <location evidence="1">Cytoplasm</location>
        <location evidence="1">Cytoskeleton</location>
    </subcellularLocation>
    <subcellularLocation>
        <location evidence="2">Nucleus outer membrane</location>
        <topology evidence="2">Single-pass type IV membrane protein</topology>
        <orientation evidence="2">Cytoplasmic side</orientation>
    </subcellularLocation>
</comment>
<feature type="topological domain" description="Cytoplasmic" evidence="15">
    <location>
        <begin position="1"/>
        <end position="6510"/>
    </location>
</feature>
<accession>A0A444UG13</accession>
<dbReference type="EMBL" id="SCEB01214634">
    <property type="protein sequence ID" value="RXM34120.1"/>
    <property type="molecule type" value="Genomic_DNA"/>
</dbReference>
<dbReference type="PROSITE" id="PS51049">
    <property type="entry name" value="KASH"/>
    <property type="match status" value="1"/>
</dbReference>
<feature type="domain" description="Calponin-homology (CH)" evidence="18">
    <location>
        <begin position="1"/>
        <end position="86"/>
    </location>
</feature>
<dbReference type="SUPFAM" id="SSF47576">
    <property type="entry name" value="Calponin-homology domain, CH-domain"/>
    <property type="match status" value="1"/>
</dbReference>
<feature type="domain" description="KASH" evidence="19">
    <location>
        <begin position="6502"/>
        <end position="6561"/>
    </location>
</feature>
<dbReference type="PANTHER" id="PTHR14514:SF3">
    <property type="entry name" value="NESPRIN-1"/>
    <property type="match status" value="1"/>
</dbReference>
<dbReference type="Pfam" id="PF00435">
    <property type="entry name" value="Spectrin"/>
    <property type="match status" value="9"/>
</dbReference>
<dbReference type="FunFam" id="1.10.418.10:FF:000089">
    <property type="entry name" value="Spectrin beta chain"/>
    <property type="match status" value="1"/>
</dbReference>
<feature type="topological domain" description="Perinuclear space" evidence="15">
    <location>
        <begin position="6532"/>
        <end position="6561"/>
    </location>
</feature>
<evidence type="ECO:0000259" key="18">
    <source>
        <dbReference type="PROSITE" id="PS50021"/>
    </source>
</evidence>
<evidence type="ECO:0000313" key="21">
    <source>
        <dbReference type="Proteomes" id="UP000289886"/>
    </source>
</evidence>
<keyword evidence="12" id="KW-0009">Actin-binding</keyword>
<dbReference type="GO" id="GO:0005856">
    <property type="term" value="C:cytoskeleton"/>
    <property type="evidence" value="ECO:0007669"/>
    <property type="project" value="UniProtKB-SubCell"/>
</dbReference>
<comment type="caution">
    <text evidence="20">The sequence shown here is derived from an EMBL/GenBank/DDBJ whole genome shotgun (WGS) entry which is preliminary data.</text>
</comment>
<feature type="compositionally biased region" description="Low complexity" evidence="17">
    <location>
        <begin position="6406"/>
        <end position="6417"/>
    </location>
</feature>
<feature type="coiled-coil region" evidence="16">
    <location>
        <begin position="4652"/>
        <end position="4679"/>
    </location>
</feature>
<feature type="region of interest" description="Disordered" evidence="17">
    <location>
        <begin position="5942"/>
        <end position="5979"/>
    </location>
</feature>
<dbReference type="PROSITE" id="PS50021">
    <property type="entry name" value="CH"/>
    <property type="match status" value="2"/>
</dbReference>
<protein>
    <submittedName>
        <fullName evidence="20">Nesprin-1</fullName>
    </submittedName>
</protein>
<keyword evidence="21" id="KW-1185">Reference proteome</keyword>
<feature type="coiled-coil region" evidence="16">
    <location>
        <begin position="2104"/>
        <end position="2138"/>
    </location>
</feature>
<evidence type="ECO:0000256" key="7">
    <source>
        <dbReference type="ARBA" id="ARBA00022737"/>
    </source>
</evidence>
<dbReference type="InterPro" id="IPR002017">
    <property type="entry name" value="Spectrin_repeat"/>
</dbReference>